<feature type="domain" description="VOC" evidence="1">
    <location>
        <begin position="8"/>
        <end position="129"/>
    </location>
</feature>
<dbReference type="SUPFAM" id="SSF54593">
    <property type="entry name" value="Glyoxalase/Bleomycin resistance protein/Dihydroxybiphenyl dioxygenase"/>
    <property type="match status" value="1"/>
</dbReference>
<dbReference type="OrthoDB" id="115162at2"/>
<dbReference type="InterPro" id="IPR029068">
    <property type="entry name" value="Glyas_Bleomycin-R_OHBP_Dase"/>
</dbReference>
<dbReference type="AlphaFoldDB" id="A0A317K6C5"/>
<accession>A0A317K6C5</accession>
<reference evidence="3" key="1">
    <citation type="submission" date="2018-05" db="EMBL/GenBank/DDBJ databases">
        <title>Micromonospora globispora sp. nov. and Micromonospora rugosa sp. nov., isolated from marine sediment.</title>
        <authorList>
            <person name="Carro L."/>
            <person name="Aysel V."/>
            <person name="Cetin D."/>
            <person name="Igual J.M."/>
            <person name="Klenk H.-P."/>
            <person name="Trujillo M.E."/>
            <person name="Sahin N."/>
        </authorList>
    </citation>
    <scope>NUCLEOTIDE SEQUENCE [LARGE SCALE GENOMIC DNA]</scope>
    <source>
        <strain evidence="3">S2904</strain>
    </source>
</reference>
<dbReference type="EMBL" id="QGSV01000214">
    <property type="protein sequence ID" value="PWU46683.1"/>
    <property type="molecule type" value="Genomic_DNA"/>
</dbReference>
<organism evidence="2 3">
    <name type="scientific">Micromonospora globispora</name>
    <dbReference type="NCBI Taxonomy" id="1450148"/>
    <lineage>
        <taxon>Bacteria</taxon>
        <taxon>Bacillati</taxon>
        <taxon>Actinomycetota</taxon>
        <taxon>Actinomycetes</taxon>
        <taxon>Micromonosporales</taxon>
        <taxon>Micromonosporaceae</taxon>
        <taxon>Micromonospora</taxon>
    </lineage>
</organism>
<proteinExistence type="predicted"/>
<dbReference type="RefSeq" id="WP_109945670.1">
    <property type="nucleotide sequence ID" value="NZ_QGGF01000304.1"/>
</dbReference>
<name>A0A317K6C5_9ACTN</name>
<evidence type="ECO:0000313" key="3">
    <source>
        <dbReference type="Proteomes" id="UP000245683"/>
    </source>
</evidence>
<dbReference type="Pfam" id="PF00903">
    <property type="entry name" value="Glyoxalase"/>
    <property type="match status" value="1"/>
</dbReference>
<sequence>MSRPDLAGIHHVKIPVTDLSRSVDWYARVFGYRVTWEFPEADGAVRGVGGVLPGLGDTMVAMRVNPPAAAGCRDFDPVSFAVDDRADIEAWAAHLDHLGVPHSPVIEASIGWLLVFNDPDGLQLHLYSWAAHGVDHSDKPGYGRPSTGRPR</sequence>
<protein>
    <submittedName>
        <fullName evidence="2">Glyoxalase</fullName>
    </submittedName>
</protein>
<dbReference type="Gene3D" id="3.10.180.10">
    <property type="entry name" value="2,3-Dihydroxybiphenyl 1,2-Dioxygenase, domain 1"/>
    <property type="match status" value="1"/>
</dbReference>
<comment type="caution">
    <text evidence="2">The sequence shown here is derived from an EMBL/GenBank/DDBJ whole genome shotgun (WGS) entry which is preliminary data.</text>
</comment>
<dbReference type="InterPro" id="IPR004360">
    <property type="entry name" value="Glyas_Fos-R_dOase_dom"/>
</dbReference>
<evidence type="ECO:0000313" key="2">
    <source>
        <dbReference type="EMBL" id="PWU46683.1"/>
    </source>
</evidence>
<gene>
    <name evidence="2" type="ORF">DLJ46_17125</name>
</gene>
<dbReference type="PROSITE" id="PS51819">
    <property type="entry name" value="VOC"/>
    <property type="match status" value="1"/>
</dbReference>
<dbReference type="InterPro" id="IPR037523">
    <property type="entry name" value="VOC_core"/>
</dbReference>
<keyword evidence="3" id="KW-1185">Reference proteome</keyword>
<dbReference type="Proteomes" id="UP000245683">
    <property type="component" value="Unassembled WGS sequence"/>
</dbReference>
<evidence type="ECO:0000259" key="1">
    <source>
        <dbReference type="PROSITE" id="PS51819"/>
    </source>
</evidence>